<evidence type="ECO:0000313" key="3">
    <source>
        <dbReference type="WBParaSite" id="maker-unitig_32961-snap-gene-0.1-mRNA-1"/>
    </source>
</evidence>
<proteinExistence type="predicted"/>
<evidence type="ECO:0000313" key="2">
    <source>
        <dbReference type="Proteomes" id="UP000095280"/>
    </source>
</evidence>
<dbReference type="WBParaSite" id="maker-unitig_32961-snap-gene-0.1-mRNA-1">
    <property type="protein sequence ID" value="maker-unitig_32961-snap-gene-0.1-mRNA-1"/>
    <property type="gene ID" value="maker-unitig_32961-snap-gene-0.1"/>
</dbReference>
<name>A0A1I8FGF0_9PLAT</name>
<dbReference type="Proteomes" id="UP000095280">
    <property type="component" value="Unplaced"/>
</dbReference>
<accession>A0A1I8FGF0</accession>
<dbReference type="AlphaFoldDB" id="A0A1I8FGF0"/>
<reference evidence="3" key="1">
    <citation type="submission" date="2016-11" db="UniProtKB">
        <authorList>
            <consortium name="WormBaseParasite"/>
        </authorList>
    </citation>
    <scope>IDENTIFICATION</scope>
</reference>
<keyword evidence="1" id="KW-0732">Signal</keyword>
<protein>
    <submittedName>
        <fullName evidence="3">UDENN domain-containing protein</fullName>
    </submittedName>
</protein>
<sequence length="234" mass="25100">VPLPLLVQQHGCLLLLEQLVSLLSAEAAPQNLLRPHRPARRTALALHPAPISSCSAWRQRTLRLATGLAKLVASAVGDSPCAGWAVRGDAAAAWRQQQLLSADSLGRCSTVCKLWAPARRRRGRCRAGPAAGRSCCAFADTKLLCTSLMHSQPLRLALRVPVSRGNRVFEALTTLAELSCDKTAAEFLDAFWAVAITGCANDVARQLAAGGRGSAERQRLRLEPVSARISLPKF</sequence>
<feature type="chain" id="PRO_5009318669" evidence="1">
    <location>
        <begin position="28"/>
        <end position="234"/>
    </location>
</feature>
<organism evidence="2 3">
    <name type="scientific">Macrostomum lignano</name>
    <dbReference type="NCBI Taxonomy" id="282301"/>
    <lineage>
        <taxon>Eukaryota</taxon>
        <taxon>Metazoa</taxon>
        <taxon>Spiralia</taxon>
        <taxon>Lophotrochozoa</taxon>
        <taxon>Platyhelminthes</taxon>
        <taxon>Rhabditophora</taxon>
        <taxon>Macrostomorpha</taxon>
        <taxon>Macrostomida</taxon>
        <taxon>Macrostomidae</taxon>
        <taxon>Macrostomum</taxon>
    </lineage>
</organism>
<feature type="signal peptide" evidence="1">
    <location>
        <begin position="1"/>
        <end position="27"/>
    </location>
</feature>
<evidence type="ECO:0000256" key="1">
    <source>
        <dbReference type="SAM" id="SignalP"/>
    </source>
</evidence>
<keyword evidence="2" id="KW-1185">Reference proteome</keyword>